<comment type="caution">
    <text evidence="1">The sequence shown here is derived from an EMBL/GenBank/DDBJ whole genome shotgun (WGS) entry which is preliminary data.</text>
</comment>
<name>A0A9Q3D1X9_9BASI</name>
<reference evidence="1" key="1">
    <citation type="submission" date="2021-03" db="EMBL/GenBank/DDBJ databases">
        <title>Draft genome sequence of rust myrtle Austropuccinia psidii MF-1, a brazilian biotype.</title>
        <authorList>
            <person name="Quecine M.C."/>
            <person name="Pachon D.M.R."/>
            <person name="Bonatelli M.L."/>
            <person name="Correr F.H."/>
            <person name="Franceschini L.M."/>
            <person name="Leite T.F."/>
            <person name="Margarido G.R.A."/>
            <person name="Almeida C.A."/>
            <person name="Ferrarezi J.A."/>
            <person name="Labate C.A."/>
        </authorList>
    </citation>
    <scope>NUCLEOTIDE SEQUENCE</scope>
    <source>
        <strain evidence="1">MF-1</strain>
    </source>
</reference>
<proteinExistence type="predicted"/>
<sequence length="50" mass="5398">AHVVPSHHASDTIYHPYACVVPFCYASGAAHHFYACECPPNPYALAAPSR</sequence>
<accession>A0A9Q3D1X9</accession>
<protein>
    <submittedName>
        <fullName evidence="1">Uncharacterized protein</fullName>
    </submittedName>
</protein>
<dbReference type="AlphaFoldDB" id="A0A9Q3D1X9"/>
<dbReference type="EMBL" id="AVOT02011556">
    <property type="protein sequence ID" value="MBW0492377.1"/>
    <property type="molecule type" value="Genomic_DNA"/>
</dbReference>
<keyword evidence="2" id="KW-1185">Reference proteome</keyword>
<evidence type="ECO:0000313" key="1">
    <source>
        <dbReference type="EMBL" id="MBW0492377.1"/>
    </source>
</evidence>
<gene>
    <name evidence="1" type="ORF">O181_032092</name>
</gene>
<dbReference type="Proteomes" id="UP000765509">
    <property type="component" value="Unassembled WGS sequence"/>
</dbReference>
<organism evidence="1 2">
    <name type="scientific">Austropuccinia psidii MF-1</name>
    <dbReference type="NCBI Taxonomy" id="1389203"/>
    <lineage>
        <taxon>Eukaryota</taxon>
        <taxon>Fungi</taxon>
        <taxon>Dikarya</taxon>
        <taxon>Basidiomycota</taxon>
        <taxon>Pucciniomycotina</taxon>
        <taxon>Pucciniomycetes</taxon>
        <taxon>Pucciniales</taxon>
        <taxon>Sphaerophragmiaceae</taxon>
        <taxon>Austropuccinia</taxon>
    </lineage>
</organism>
<feature type="non-terminal residue" evidence="1">
    <location>
        <position position="1"/>
    </location>
</feature>
<evidence type="ECO:0000313" key="2">
    <source>
        <dbReference type="Proteomes" id="UP000765509"/>
    </source>
</evidence>